<evidence type="ECO:0000256" key="1">
    <source>
        <dbReference type="ARBA" id="ARBA00004141"/>
    </source>
</evidence>
<name>A0AAN7TJP7_9PEZI</name>
<dbReference type="CDD" id="cd13132">
    <property type="entry name" value="MATE_eukaryotic"/>
    <property type="match status" value="1"/>
</dbReference>
<dbReference type="GO" id="GO:0015297">
    <property type="term" value="F:antiporter activity"/>
    <property type="evidence" value="ECO:0007669"/>
    <property type="project" value="InterPro"/>
</dbReference>
<dbReference type="AlphaFoldDB" id="A0AAN7TJP7"/>
<dbReference type="Pfam" id="PF01554">
    <property type="entry name" value="MatE"/>
    <property type="match status" value="2"/>
</dbReference>
<keyword evidence="4 7" id="KW-1133">Transmembrane helix</keyword>
<dbReference type="PANTHER" id="PTHR11206">
    <property type="entry name" value="MULTIDRUG RESISTANCE PROTEIN"/>
    <property type="match status" value="1"/>
</dbReference>
<feature type="transmembrane region" description="Helical" evidence="7">
    <location>
        <begin position="230"/>
        <end position="257"/>
    </location>
</feature>
<dbReference type="InterPro" id="IPR002528">
    <property type="entry name" value="MATE_fam"/>
</dbReference>
<keyword evidence="3 7" id="KW-0812">Transmembrane</keyword>
<feature type="transmembrane region" description="Helical" evidence="7">
    <location>
        <begin position="359"/>
        <end position="384"/>
    </location>
</feature>
<evidence type="ECO:0000256" key="7">
    <source>
        <dbReference type="SAM" id="Phobius"/>
    </source>
</evidence>
<evidence type="ECO:0008006" key="10">
    <source>
        <dbReference type="Google" id="ProtNLM"/>
    </source>
</evidence>
<comment type="caution">
    <text evidence="8">The sequence shown here is derived from an EMBL/GenBank/DDBJ whole genome shotgun (WGS) entry which is preliminary data.</text>
</comment>
<dbReference type="InterPro" id="IPR045069">
    <property type="entry name" value="MATE_euk"/>
</dbReference>
<evidence type="ECO:0000313" key="8">
    <source>
        <dbReference type="EMBL" id="KAK5107252.1"/>
    </source>
</evidence>
<feature type="transmembrane region" description="Helical" evidence="7">
    <location>
        <begin position="396"/>
        <end position="417"/>
    </location>
</feature>
<feature type="transmembrane region" description="Helical" evidence="7">
    <location>
        <begin position="136"/>
        <end position="156"/>
    </location>
</feature>
<comment type="similarity">
    <text evidence="2">Belongs to the multi antimicrobial extrusion (MATE) (TC 2.A.66.1) family.</text>
</comment>
<feature type="transmembrane region" description="Helical" evidence="7">
    <location>
        <begin position="205"/>
        <end position="224"/>
    </location>
</feature>
<feature type="region of interest" description="Disordered" evidence="6">
    <location>
        <begin position="1"/>
        <end position="35"/>
    </location>
</feature>
<dbReference type="GO" id="GO:0042910">
    <property type="term" value="F:xenobiotic transmembrane transporter activity"/>
    <property type="evidence" value="ECO:0007669"/>
    <property type="project" value="InterPro"/>
</dbReference>
<feature type="transmembrane region" description="Helical" evidence="7">
    <location>
        <begin position="429"/>
        <end position="449"/>
    </location>
</feature>
<proteinExistence type="inferred from homology"/>
<dbReference type="NCBIfam" id="TIGR00797">
    <property type="entry name" value="matE"/>
    <property type="match status" value="1"/>
</dbReference>
<feature type="transmembrane region" description="Helical" evidence="7">
    <location>
        <begin position="176"/>
        <end position="193"/>
    </location>
</feature>
<organism evidence="8 9">
    <name type="scientific">Meristemomyces frigidus</name>
    <dbReference type="NCBI Taxonomy" id="1508187"/>
    <lineage>
        <taxon>Eukaryota</taxon>
        <taxon>Fungi</taxon>
        <taxon>Dikarya</taxon>
        <taxon>Ascomycota</taxon>
        <taxon>Pezizomycotina</taxon>
        <taxon>Dothideomycetes</taxon>
        <taxon>Dothideomycetidae</taxon>
        <taxon>Mycosphaerellales</taxon>
        <taxon>Teratosphaeriaceae</taxon>
        <taxon>Meristemomyces</taxon>
    </lineage>
</organism>
<keyword evidence="5 7" id="KW-0472">Membrane</keyword>
<dbReference type="EMBL" id="JAVRRL010000131">
    <property type="protein sequence ID" value="KAK5107252.1"/>
    <property type="molecule type" value="Genomic_DNA"/>
</dbReference>
<evidence type="ECO:0000256" key="2">
    <source>
        <dbReference type="ARBA" id="ARBA00010199"/>
    </source>
</evidence>
<accession>A0AAN7TJP7</accession>
<evidence type="ECO:0000256" key="4">
    <source>
        <dbReference type="ARBA" id="ARBA00022989"/>
    </source>
</evidence>
<dbReference type="GO" id="GO:1990961">
    <property type="term" value="P:xenobiotic detoxification by transmembrane export across the plasma membrane"/>
    <property type="evidence" value="ECO:0007669"/>
    <property type="project" value="InterPro"/>
</dbReference>
<evidence type="ECO:0000313" key="9">
    <source>
        <dbReference type="Proteomes" id="UP001310890"/>
    </source>
</evidence>
<gene>
    <name evidence="8" type="ORF">LTR62_001606</name>
</gene>
<dbReference type="Proteomes" id="UP001310890">
    <property type="component" value="Unassembled WGS sequence"/>
</dbReference>
<protein>
    <recommendedName>
        <fullName evidence="10">MATE efflux family protein</fullName>
    </recommendedName>
</protein>
<evidence type="ECO:0000256" key="3">
    <source>
        <dbReference type="ARBA" id="ARBA00022692"/>
    </source>
</evidence>
<dbReference type="GO" id="GO:0016020">
    <property type="term" value="C:membrane"/>
    <property type="evidence" value="ECO:0007669"/>
    <property type="project" value="UniProtKB-SubCell"/>
</dbReference>
<sequence>MSSKSSMDTERQPLLPGGSSITTTTATTTPATSDDGLSVIDDKLEDITWQSEAWLIASHSLPLVPTYLLHYAFQMTIIVAAASQLSTQELAGVSLGMMTSNIVGFAVLEGLATALDTLCAQAYGGGKLELVGLHTVRVTVLANILAVPIGLIWAFSPQLLAHMVPQPDLALNAGTFLRWSIIGIPGYATFETGKRFMQAQNNFTAGLYVLVVCLPINIFLNWLLVYHLQLGIPGCALSAAVTNFLRPIFLAIYALWWQPSSLKCWPRALTVRAVFSEWGSISRLAAPATLMTLSEWMAFEVLQISSSYLSEAALAAQTFAGTGANLAWHIPFAASVATSTRLGHMVGAGKLEMAKTVSWWYLIIFVVLGLVNMGLEAGAIGWSAAYLTDDTEVRSAALGTIPWAAFFCFWDCVATWSHGTIRGLGWQRIGSFLSVVITYGLGVPLALFLELGLPHLGLRGLWIGLGVALCVLTIVEGAVVMSRDWRKAYQEAQERQEE</sequence>
<evidence type="ECO:0000256" key="6">
    <source>
        <dbReference type="SAM" id="MobiDB-lite"/>
    </source>
</evidence>
<feature type="transmembrane region" description="Helical" evidence="7">
    <location>
        <begin position="461"/>
        <end position="481"/>
    </location>
</feature>
<evidence type="ECO:0000256" key="5">
    <source>
        <dbReference type="ARBA" id="ARBA00023136"/>
    </source>
</evidence>
<comment type="subcellular location">
    <subcellularLocation>
        <location evidence="1">Membrane</location>
        <topology evidence="1">Multi-pass membrane protein</topology>
    </subcellularLocation>
</comment>
<reference evidence="8" key="1">
    <citation type="submission" date="2023-08" db="EMBL/GenBank/DDBJ databases">
        <title>Black Yeasts Isolated from many extreme environments.</title>
        <authorList>
            <person name="Coleine C."/>
            <person name="Stajich J.E."/>
            <person name="Selbmann L."/>
        </authorList>
    </citation>
    <scope>NUCLEOTIDE SEQUENCE</scope>
    <source>
        <strain evidence="8">CCFEE 5401</strain>
    </source>
</reference>
<feature type="compositionally biased region" description="Low complexity" evidence="6">
    <location>
        <begin position="22"/>
        <end position="32"/>
    </location>
</feature>